<dbReference type="RefSeq" id="WP_238461622.1">
    <property type="nucleotide sequence ID" value="NZ_JAKLJA010000001.1"/>
</dbReference>
<evidence type="ECO:0000256" key="1">
    <source>
        <dbReference type="ARBA" id="ARBA00004571"/>
    </source>
</evidence>
<keyword evidence="6 11" id="KW-0732">Signal</keyword>
<dbReference type="CDD" id="cd00342">
    <property type="entry name" value="gram_neg_porins"/>
    <property type="match status" value="1"/>
</dbReference>
<evidence type="ECO:0000256" key="7">
    <source>
        <dbReference type="ARBA" id="ARBA00023065"/>
    </source>
</evidence>
<dbReference type="Proteomes" id="UP001139308">
    <property type="component" value="Unassembled WGS sequence"/>
</dbReference>
<dbReference type="InterPro" id="IPR033900">
    <property type="entry name" value="Gram_neg_porin_domain"/>
</dbReference>
<keyword evidence="5" id="KW-0812">Transmembrane</keyword>
<evidence type="ECO:0000313" key="13">
    <source>
        <dbReference type="EMBL" id="MCG5071835.1"/>
    </source>
</evidence>
<dbReference type="Gene3D" id="2.40.160.10">
    <property type="entry name" value="Porin"/>
    <property type="match status" value="1"/>
</dbReference>
<dbReference type="PANTHER" id="PTHR34501:SF9">
    <property type="entry name" value="MAJOR OUTER MEMBRANE PROTEIN P.IA"/>
    <property type="match status" value="1"/>
</dbReference>
<keyword evidence="3" id="KW-0813">Transport</keyword>
<dbReference type="GO" id="GO:0006811">
    <property type="term" value="P:monoatomic ion transport"/>
    <property type="evidence" value="ECO:0007669"/>
    <property type="project" value="UniProtKB-KW"/>
</dbReference>
<dbReference type="Pfam" id="PF13609">
    <property type="entry name" value="Porin_4"/>
    <property type="match status" value="1"/>
</dbReference>
<evidence type="ECO:0000256" key="11">
    <source>
        <dbReference type="SAM" id="SignalP"/>
    </source>
</evidence>
<evidence type="ECO:0000313" key="14">
    <source>
        <dbReference type="Proteomes" id="UP001139308"/>
    </source>
</evidence>
<dbReference type="AlphaFoldDB" id="A0A9X1RIK7"/>
<feature type="chain" id="PRO_5040735643" evidence="11">
    <location>
        <begin position="21"/>
        <end position="391"/>
    </location>
</feature>
<dbReference type="SUPFAM" id="SSF56935">
    <property type="entry name" value="Porins"/>
    <property type="match status" value="1"/>
</dbReference>
<comment type="subunit">
    <text evidence="2">Homotrimer.</text>
</comment>
<gene>
    <name evidence="13" type="ORF">L5014_00425</name>
</gene>
<dbReference type="EMBL" id="JAKLJA010000001">
    <property type="protein sequence ID" value="MCG5071835.1"/>
    <property type="molecule type" value="Genomic_DNA"/>
</dbReference>
<reference evidence="13" key="1">
    <citation type="submission" date="2022-01" db="EMBL/GenBank/DDBJ databases">
        <title>Genome sequence and assembly of Parabukholderia sp. RG36.</title>
        <authorList>
            <person name="Chhetri G."/>
        </authorList>
    </citation>
    <scope>NUCLEOTIDE SEQUENCE</scope>
    <source>
        <strain evidence="13">RG36</strain>
    </source>
</reference>
<dbReference type="GO" id="GO:0009279">
    <property type="term" value="C:cell outer membrane"/>
    <property type="evidence" value="ECO:0007669"/>
    <property type="project" value="UniProtKB-SubCell"/>
</dbReference>
<keyword evidence="7" id="KW-0406">Ion transport</keyword>
<comment type="caution">
    <text evidence="13">The sequence shown here is derived from an EMBL/GenBank/DDBJ whole genome shotgun (WGS) entry which is preliminary data.</text>
</comment>
<name>A0A9X1RIK7_9BURK</name>
<keyword evidence="8" id="KW-0626">Porin</keyword>
<organism evidence="13 14">
    <name type="scientific">Paraburkholderia tagetis</name>
    <dbReference type="NCBI Taxonomy" id="2913261"/>
    <lineage>
        <taxon>Bacteria</taxon>
        <taxon>Pseudomonadati</taxon>
        <taxon>Pseudomonadota</taxon>
        <taxon>Betaproteobacteria</taxon>
        <taxon>Burkholderiales</taxon>
        <taxon>Burkholderiaceae</taxon>
        <taxon>Paraburkholderia</taxon>
    </lineage>
</organism>
<keyword evidence="10" id="KW-0998">Cell outer membrane</keyword>
<feature type="signal peptide" evidence="11">
    <location>
        <begin position="1"/>
        <end position="20"/>
    </location>
</feature>
<dbReference type="InterPro" id="IPR050298">
    <property type="entry name" value="Gram-neg_bact_OMP"/>
</dbReference>
<protein>
    <submittedName>
        <fullName evidence="13">Porin</fullName>
    </submittedName>
</protein>
<keyword evidence="14" id="KW-1185">Reference proteome</keyword>
<evidence type="ECO:0000256" key="6">
    <source>
        <dbReference type="ARBA" id="ARBA00022729"/>
    </source>
</evidence>
<evidence type="ECO:0000256" key="9">
    <source>
        <dbReference type="ARBA" id="ARBA00023136"/>
    </source>
</evidence>
<evidence type="ECO:0000256" key="3">
    <source>
        <dbReference type="ARBA" id="ARBA00022448"/>
    </source>
</evidence>
<comment type="subcellular location">
    <subcellularLocation>
        <location evidence="1">Cell outer membrane</location>
        <topology evidence="1">Multi-pass membrane protein</topology>
    </subcellularLocation>
</comment>
<dbReference type="GO" id="GO:0046930">
    <property type="term" value="C:pore complex"/>
    <property type="evidence" value="ECO:0007669"/>
    <property type="project" value="UniProtKB-KW"/>
</dbReference>
<evidence type="ECO:0000256" key="10">
    <source>
        <dbReference type="ARBA" id="ARBA00023237"/>
    </source>
</evidence>
<evidence type="ECO:0000256" key="4">
    <source>
        <dbReference type="ARBA" id="ARBA00022452"/>
    </source>
</evidence>
<feature type="domain" description="Porin" evidence="12">
    <location>
        <begin position="12"/>
        <end position="346"/>
    </location>
</feature>
<dbReference type="GO" id="GO:0015288">
    <property type="term" value="F:porin activity"/>
    <property type="evidence" value="ECO:0007669"/>
    <property type="project" value="UniProtKB-KW"/>
</dbReference>
<evidence type="ECO:0000256" key="5">
    <source>
        <dbReference type="ARBA" id="ARBA00022692"/>
    </source>
</evidence>
<sequence>MKKKIPGIMLLGGIAITAHAQTKIALYGLFDAGISYANHSTLQSAGPSHSVAKFDDGVSQGNRWGMQGSEYLGDGLKAIFIIESGISLGNGKPGQGSREFGRQAFIGLSKKSIGTLTFGRQNSLTKDILLNYTTARQTPAGNYAYHIADVDQISSSRIDNAIKFLSRNAYGFTFGAMYGFSNQPGEFSGSPASNTRAGSGRTYNFGTYYAAGPFSAGMTWLDIRFPATSGYPSPTAFANVQPARLSGATIKDLRTFGIGTNYTIGATTIWALYTNTRFVPVSGQATRFDAYEAGAKYAFTQAMTTGLGYIYMNTRGNNTAGHWNQLDGSIDYASSKTTDVYLLMAYQIASGHVRGQPLQALIGSSQTAFFGTSGSNANNQLALRLGIRHKF</sequence>
<evidence type="ECO:0000256" key="2">
    <source>
        <dbReference type="ARBA" id="ARBA00011233"/>
    </source>
</evidence>
<dbReference type="InterPro" id="IPR023614">
    <property type="entry name" value="Porin_dom_sf"/>
</dbReference>
<evidence type="ECO:0000256" key="8">
    <source>
        <dbReference type="ARBA" id="ARBA00023114"/>
    </source>
</evidence>
<keyword evidence="9" id="KW-0472">Membrane</keyword>
<dbReference type="PANTHER" id="PTHR34501">
    <property type="entry name" value="PROTEIN YDDL-RELATED"/>
    <property type="match status" value="1"/>
</dbReference>
<accession>A0A9X1RIK7</accession>
<keyword evidence="4" id="KW-1134">Transmembrane beta strand</keyword>
<proteinExistence type="predicted"/>
<evidence type="ECO:0000259" key="12">
    <source>
        <dbReference type="Pfam" id="PF13609"/>
    </source>
</evidence>